<dbReference type="PATRIC" id="fig|82380.10.peg.443"/>
<feature type="region of interest" description="Disordered" evidence="1">
    <location>
        <begin position="64"/>
        <end position="120"/>
    </location>
</feature>
<sequence>MHHPLRHTVALTATEKTGRVSGRILQRHLSGRRSQHPCAEQEREYDGGKCECQLRRDGSALVPAPWPSSRTITAGPITAGPAARTSRGDHHDTVSARRTRSVRMPRTSSERMMTTSSPAKATAATVGKKEQIWRSTVSRQSELIAVRVLREQEWTYDAWRQRLSYVAIARRSALPESEGGLGYALSEYTVKQRLDGYRERMRPLLEANAVTARERQIAELDELSRLAQAALAKAAAGGQIDKDAARLLLDIHTREAKLLGLDFPTTVVAEIVSRDKLDSEVEALLARLDAE</sequence>
<organism evidence="2 3">
    <name type="scientific">Microbacterium oxydans</name>
    <dbReference type="NCBI Taxonomy" id="82380"/>
    <lineage>
        <taxon>Bacteria</taxon>
        <taxon>Bacillati</taxon>
        <taxon>Actinomycetota</taxon>
        <taxon>Actinomycetes</taxon>
        <taxon>Micrococcales</taxon>
        <taxon>Microbacteriaceae</taxon>
        <taxon>Microbacterium</taxon>
    </lineage>
</organism>
<dbReference type="EMBL" id="JYIV01000014">
    <property type="protein sequence ID" value="KJL25938.1"/>
    <property type="molecule type" value="Genomic_DNA"/>
</dbReference>
<name>A0A0F0KYK2_9MICO</name>
<evidence type="ECO:0000313" key="2">
    <source>
        <dbReference type="EMBL" id="KJL25938.1"/>
    </source>
</evidence>
<evidence type="ECO:0000256" key="1">
    <source>
        <dbReference type="SAM" id="MobiDB-lite"/>
    </source>
</evidence>
<accession>A0A0F0KYK2</accession>
<gene>
    <name evidence="2" type="ORF">RN51_00445</name>
</gene>
<feature type="compositionally biased region" description="Low complexity" evidence="1">
    <location>
        <begin position="104"/>
        <end position="120"/>
    </location>
</feature>
<evidence type="ECO:0000313" key="3">
    <source>
        <dbReference type="Proteomes" id="UP000033725"/>
    </source>
</evidence>
<protein>
    <submittedName>
        <fullName evidence="2">Uncharacterized protein</fullName>
    </submittedName>
</protein>
<comment type="caution">
    <text evidence="2">The sequence shown here is derived from an EMBL/GenBank/DDBJ whole genome shotgun (WGS) entry which is preliminary data.</text>
</comment>
<dbReference type="Proteomes" id="UP000033725">
    <property type="component" value="Unassembled WGS sequence"/>
</dbReference>
<proteinExistence type="predicted"/>
<reference evidence="2 3" key="1">
    <citation type="submission" date="2015-02" db="EMBL/GenBank/DDBJ databases">
        <title>Draft genome sequences of ten Microbacterium spp. with emphasis on heavy metal contaminated environments.</title>
        <authorList>
            <person name="Corretto E."/>
        </authorList>
    </citation>
    <scope>NUCLEOTIDE SEQUENCE [LARGE SCALE GENOMIC DNA]</scope>
    <source>
        <strain evidence="2 3">BEL163</strain>
    </source>
</reference>
<dbReference type="AlphaFoldDB" id="A0A0F0KYK2"/>
<feature type="compositionally biased region" description="Basic and acidic residues" evidence="1">
    <location>
        <begin position="86"/>
        <end position="95"/>
    </location>
</feature>